<accession>A0A1G6P9T9</accession>
<evidence type="ECO:0000313" key="7">
    <source>
        <dbReference type="EMBL" id="SDC76266.1"/>
    </source>
</evidence>
<dbReference type="AlphaFoldDB" id="A0A1G6P9T9"/>
<dbReference type="InterPro" id="IPR036779">
    <property type="entry name" value="LysM_dom_sf"/>
</dbReference>
<dbReference type="STRING" id="1640674.SAMN05216323_104918"/>
<dbReference type="PROSITE" id="PS51782">
    <property type="entry name" value="LYSM"/>
    <property type="match status" value="3"/>
</dbReference>
<dbReference type="Pfam" id="PF01094">
    <property type="entry name" value="ANF_receptor"/>
    <property type="match status" value="1"/>
</dbReference>
<keyword evidence="8" id="KW-1185">Reference proteome</keyword>
<evidence type="ECO:0000256" key="3">
    <source>
        <dbReference type="ARBA" id="ARBA00022989"/>
    </source>
</evidence>
<evidence type="ECO:0000256" key="2">
    <source>
        <dbReference type="ARBA" id="ARBA00022692"/>
    </source>
</evidence>
<organism evidence="7 8">
    <name type="scientific">Williamwhitmania taraxaci</name>
    <dbReference type="NCBI Taxonomy" id="1640674"/>
    <lineage>
        <taxon>Bacteria</taxon>
        <taxon>Pseudomonadati</taxon>
        <taxon>Bacteroidota</taxon>
        <taxon>Bacteroidia</taxon>
        <taxon>Bacteroidales</taxon>
        <taxon>Williamwhitmaniaceae</taxon>
        <taxon>Williamwhitmania</taxon>
    </lineage>
</organism>
<dbReference type="SUPFAM" id="SSF54106">
    <property type="entry name" value="LysM domain"/>
    <property type="match status" value="3"/>
</dbReference>
<evidence type="ECO:0000256" key="5">
    <source>
        <dbReference type="SAM" id="SignalP"/>
    </source>
</evidence>
<keyword evidence="5" id="KW-0732">Signal</keyword>
<dbReference type="Proteomes" id="UP000199452">
    <property type="component" value="Unassembled WGS sequence"/>
</dbReference>
<dbReference type="CDD" id="cd00118">
    <property type="entry name" value="LysM"/>
    <property type="match status" value="3"/>
</dbReference>
<dbReference type="SUPFAM" id="SSF53822">
    <property type="entry name" value="Periplasmic binding protein-like I"/>
    <property type="match status" value="1"/>
</dbReference>
<feature type="chain" id="PRO_5011443385" evidence="5">
    <location>
        <begin position="20"/>
        <end position="625"/>
    </location>
</feature>
<keyword evidence="3" id="KW-1133">Transmembrane helix</keyword>
<feature type="domain" description="LysM" evidence="6">
    <location>
        <begin position="107"/>
        <end position="150"/>
    </location>
</feature>
<evidence type="ECO:0000259" key="6">
    <source>
        <dbReference type="PROSITE" id="PS51782"/>
    </source>
</evidence>
<dbReference type="InterPro" id="IPR018392">
    <property type="entry name" value="LysM"/>
</dbReference>
<evidence type="ECO:0000256" key="1">
    <source>
        <dbReference type="ARBA" id="ARBA00004370"/>
    </source>
</evidence>
<name>A0A1G6P9T9_9BACT</name>
<keyword evidence="2" id="KW-0812">Transmembrane</keyword>
<feature type="domain" description="LysM" evidence="6">
    <location>
        <begin position="185"/>
        <end position="228"/>
    </location>
</feature>
<gene>
    <name evidence="7" type="ORF">SAMN05216323_104918</name>
</gene>
<feature type="domain" description="LysM" evidence="6">
    <location>
        <begin position="44"/>
        <end position="87"/>
    </location>
</feature>
<dbReference type="GO" id="GO:0016020">
    <property type="term" value="C:membrane"/>
    <property type="evidence" value="ECO:0007669"/>
    <property type="project" value="UniProtKB-SubCell"/>
</dbReference>
<comment type="subcellular location">
    <subcellularLocation>
        <location evidence="1">Membrane</location>
    </subcellularLocation>
</comment>
<protein>
    <submittedName>
        <fullName evidence="7">ABC-type branched-chain amino acid transport system, substrate-binding protein</fullName>
    </submittedName>
</protein>
<dbReference type="Gene3D" id="3.10.350.10">
    <property type="entry name" value="LysM domain"/>
    <property type="match status" value="3"/>
</dbReference>
<dbReference type="InterPro" id="IPR028082">
    <property type="entry name" value="Peripla_BP_I"/>
</dbReference>
<sequence length="625" mass="70201">MIRTLFVMLMVAVSLTALGQETISTPVIIQKSTQKVKIGTKFYFIHVVQKGETLFSISKAYGVSQADISTENPDIYQGLKVDQALKIPALLIKAEDLKGVTEDADFIYHIVRKGETLTAIARFYEVSVAVLIKSNVEVENGVQESQVVVIPKREVPTEVLQRDSIKTPAAVQPIDTADFITGDYLMHTVKAKETFYSLSKRYSIHIDSLIKQNQETQGVLKIGYVLRVPLKAVVVAESKPVAIVEGLSNGCGCDSFKPVFSNPVHLAIVLPFNAKGKLPGSETGKINSDQQNFVNFYQGSLIALEMLRDTGYKVDLQVIDTKKDQDQLKRLSLATDLIIGPAYASGIKPVAEYAQQRKIFMVSPLAVAPKIVDSNPYFIQIWPTYNEQIDALADYVISNKEGNVVLIYESGKDSSELVTRLRNKLSAAFPPTTVGDIITKRFFHISYRTAQHFDALAGIFLKAFSKTTNNIVVVPVDNEAFVSDLLSKLNNLRVVYNMPIQLYGLNEWQRYQSIDIENYYSLGLHYISPFFIDYSSPRVKKFVSLYQKRFLSDPTQIAFHGFDVTYFFVPSVSLYGRTLDRCLSCHKDTLLQSSYRFRRVGMVGGFENTGMFRLRFTPEYEIIAE</sequence>
<reference evidence="7 8" key="1">
    <citation type="submission" date="2016-09" db="EMBL/GenBank/DDBJ databases">
        <authorList>
            <person name="Capua I."/>
            <person name="De Benedictis P."/>
            <person name="Joannis T."/>
            <person name="Lombin L.H."/>
            <person name="Cattoli G."/>
        </authorList>
    </citation>
    <scope>NUCLEOTIDE SEQUENCE [LARGE SCALE GENOMIC DNA]</scope>
    <source>
        <strain evidence="7 8">A7P-90m</strain>
    </source>
</reference>
<evidence type="ECO:0000313" key="8">
    <source>
        <dbReference type="Proteomes" id="UP000199452"/>
    </source>
</evidence>
<dbReference type="Pfam" id="PF01476">
    <property type="entry name" value="LysM"/>
    <property type="match status" value="3"/>
</dbReference>
<keyword evidence="4" id="KW-0472">Membrane</keyword>
<proteinExistence type="predicted"/>
<dbReference type="InterPro" id="IPR001828">
    <property type="entry name" value="ANF_lig-bd_rcpt"/>
</dbReference>
<dbReference type="EMBL" id="FMYP01000049">
    <property type="protein sequence ID" value="SDC76266.1"/>
    <property type="molecule type" value="Genomic_DNA"/>
</dbReference>
<dbReference type="RefSeq" id="WP_092439459.1">
    <property type="nucleotide sequence ID" value="NZ_FMYP01000049.1"/>
</dbReference>
<dbReference type="PANTHER" id="PTHR33734">
    <property type="entry name" value="LYSM DOMAIN-CONTAINING GPI-ANCHORED PROTEIN 2"/>
    <property type="match status" value="1"/>
</dbReference>
<dbReference type="OrthoDB" id="2149800at2"/>
<dbReference type="PANTHER" id="PTHR33734:SF22">
    <property type="entry name" value="MEMBRANE-BOUND LYTIC MUREIN TRANSGLYCOSYLASE D"/>
    <property type="match status" value="1"/>
</dbReference>
<dbReference type="CDD" id="cd06268">
    <property type="entry name" value="PBP1_ABC_transporter_LIVBP-like"/>
    <property type="match status" value="1"/>
</dbReference>
<dbReference type="SMART" id="SM00257">
    <property type="entry name" value="LysM"/>
    <property type="match status" value="3"/>
</dbReference>
<feature type="signal peptide" evidence="5">
    <location>
        <begin position="1"/>
        <end position="19"/>
    </location>
</feature>
<evidence type="ECO:0000256" key="4">
    <source>
        <dbReference type="ARBA" id="ARBA00023136"/>
    </source>
</evidence>
<dbReference type="Gene3D" id="3.40.50.2300">
    <property type="match status" value="2"/>
</dbReference>